<dbReference type="InterPro" id="IPR042095">
    <property type="entry name" value="SUMF_sf"/>
</dbReference>
<feature type="domain" description="PEGA" evidence="2">
    <location>
        <begin position="263"/>
        <end position="314"/>
    </location>
</feature>
<dbReference type="InterPro" id="IPR016187">
    <property type="entry name" value="CTDL_fold"/>
</dbReference>
<dbReference type="Proteomes" id="UP000005615">
    <property type="component" value="Unassembled WGS sequence"/>
</dbReference>
<gene>
    <name evidence="3" type="ORF">IMCC3088_2050</name>
</gene>
<dbReference type="PANTHER" id="PTHR36194">
    <property type="entry name" value="S-LAYER-LIKE PROTEIN"/>
    <property type="match status" value="1"/>
</dbReference>
<accession>F3L358</accession>
<dbReference type="SUPFAM" id="SSF56436">
    <property type="entry name" value="C-type lectin-like"/>
    <property type="match status" value="1"/>
</dbReference>
<protein>
    <submittedName>
        <fullName evidence="3">Uncharacterized protein</fullName>
    </submittedName>
</protein>
<evidence type="ECO:0000259" key="2">
    <source>
        <dbReference type="Pfam" id="PF08308"/>
    </source>
</evidence>
<dbReference type="eggNOG" id="COG1262">
    <property type="taxonomic scope" value="Bacteria"/>
</dbReference>
<dbReference type="RefSeq" id="WP_009576224.1">
    <property type="nucleotide sequence ID" value="NZ_AEIG01000060.1"/>
</dbReference>
<proteinExistence type="predicted"/>
<organism evidence="3 4">
    <name type="scientific">Aequoribacter fuscus</name>
    <dbReference type="NCBI Taxonomy" id="2518989"/>
    <lineage>
        <taxon>Bacteria</taxon>
        <taxon>Pseudomonadati</taxon>
        <taxon>Pseudomonadota</taxon>
        <taxon>Gammaproteobacteria</taxon>
        <taxon>Cellvibrionales</taxon>
        <taxon>Halieaceae</taxon>
        <taxon>Aequoribacter</taxon>
    </lineage>
</organism>
<keyword evidence="4" id="KW-1185">Reference proteome</keyword>
<dbReference type="AlphaFoldDB" id="F3L358"/>
<comment type="caution">
    <text evidence="3">The sequence shown here is derived from an EMBL/GenBank/DDBJ whole genome shotgun (WGS) entry which is preliminary data.</text>
</comment>
<dbReference type="Gene3D" id="2.60.40.1120">
    <property type="entry name" value="Carboxypeptidase-like, regulatory domain"/>
    <property type="match status" value="1"/>
</dbReference>
<evidence type="ECO:0000259" key="1">
    <source>
        <dbReference type="Pfam" id="PF03781"/>
    </source>
</evidence>
<dbReference type="STRING" id="2518989.IMCC3088_2050"/>
<feature type="domain" description="PEGA" evidence="2">
    <location>
        <begin position="191"/>
        <end position="251"/>
    </location>
</feature>
<dbReference type="Pfam" id="PF08308">
    <property type="entry name" value="PEGA"/>
    <property type="match status" value="3"/>
</dbReference>
<feature type="domain" description="PEGA" evidence="2">
    <location>
        <begin position="339"/>
        <end position="398"/>
    </location>
</feature>
<dbReference type="OrthoDB" id="9768004at2"/>
<dbReference type="InterPro" id="IPR005532">
    <property type="entry name" value="SUMF_dom"/>
</dbReference>
<reference evidence="3 4" key="1">
    <citation type="journal article" date="2011" name="J. Bacteriol.">
        <title>Genome sequence of strain IMCC3088, a proteorhodopsin-containing marine bacterium belonging to the OM60/NOR5 clade.</title>
        <authorList>
            <person name="Jang Y."/>
            <person name="Oh H.M."/>
            <person name="Kang I."/>
            <person name="Lee K."/>
            <person name="Yang S.J."/>
            <person name="Cho J.C."/>
        </authorList>
    </citation>
    <scope>NUCLEOTIDE SEQUENCE [LARGE SCALE GENOMIC DNA]</scope>
    <source>
        <strain evidence="3 4">IMCC3088</strain>
    </source>
</reference>
<evidence type="ECO:0000313" key="3">
    <source>
        <dbReference type="EMBL" id="EGG29237.1"/>
    </source>
</evidence>
<dbReference type="EMBL" id="AEIG01000060">
    <property type="protein sequence ID" value="EGG29237.1"/>
    <property type="molecule type" value="Genomic_DNA"/>
</dbReference>
<name>F3L358_9GAMM</name>
<evidence type="ECO:0000313" key="4">
    <source>
        <dbReference type="Proteomes" id="UP000005615"/>
    </source>
</evidence>
<sequence>MTQSKRNLTPTEFQPVTQNTQGTGGSIGLSPAKVGLILLALGLFAALAFVLAAKSLTVIVNQTHEANVDVKGGFSVNFGGRFLLLPGEYTISVAAAGFQAAEIAYTVTRDESQQLQVELKALPGRITLNLSPANATAQLNGETITETTLELEPATYELLVQADRYQAKNVSLEVEGKGITQEFVISLDPNWATITIHSEPANAEVYLNNIRLGATPLTADILAGQHELRLEKQHYQPTTQTLDVDAGADQSLPKIVLDEANGQFKIESDPIGATVMLDGRYKGLTPVSLTLEPGQEHTIALTKPGFQALEFTRKLAAGGSAKEMFNLKPMLGRVTFAISPADASITANGRKIGQGSTTLDLPQVEQTVVISKPGYEPFSTVITPRNGIAQTVTATLMTEAAARKARLQPIAKDPTGAEMVLIDPAGKGAFTIGSSRRDSGRRANETERSVQLTRAFYIAKQETTNAQFRLFESSHDSGVAAGNSLNRQTQPAVKVSWQQAAQFCNWLSRREGLPLFYKEQNGIIVGFNQEASGYRLPSEAEWEFVTRVTEAGERRFLWGETFPPANNTENFADASSAHVTGRIVANYQDGYVATAPVASFNPGPHGLFDLAGNVAEWVHDVYEIRTPSEQTETNPLGKQVGDNYVIKGASWSLSKLTELRLSYRDYGARGRDDVGFRVARYAE</sequence>
<dbReference type="Pfam" id="PF03781">
    <property type="entry name" value="FGE-sulfatase"/>
    <property type="match status" value="1"/>
</dbReference>
<dbReference type="InterPro" id="IPR013229">
    <property type="entry name" value="PEGA"/>
</dbReference>
<feature type="domain" description="Sulfatase-modifying factor enzyme-like" evidence="1">
    <location>
        <begin position="417"/>
        <end position="680"/>
    </location>
</feature>
<dbReference type="Gene3D" id="3.90.1580.10">
    <property type="entry name" value="paralog of FGE (formylglycine-generating enzyme)"/>
    <property type="match status" value="1"/>
</dbReference>
<dbReference type="PANTHER" id="PTHR36194:SF1">
    <property type="entry name" value="S-LAYER-LIKE PROTEIN"/>
    <property type="match status" value="1"/>
</dbReference>